<feature type="domain" description="Outer membrane protein beta-barrel" evidence="7">
    <location>
        <begin position="18"/>
        <end position="213"/>
    </location>
</feature>
<evidence type="ECO:0000313" key="9">
    <source>
        <dbReference type="Proteomes" id="UP001169006"/>
    </source>
</evidence>
<proteinExistence type="inferred from homology"/>
<sequence>MLKTTLALAVLSGLSASLLTTSVSAADLAASYNPPVSNDPMVNTNNDWNGAYVGGHAGMASRHLNPFNSGKGFDGGIQGGYNADVGGVVVGGEADLSYLGDANVRVDGGNLKERHRLGLKAKAGVPMGQTLIYGTTGLAMTNYRDANGISGPDGWKPGYILGVGVEQKLNEKLSAKVEYNYTGTPNVRSFANGVGSERDVHDHTITAGVNYHF</sequence>
<dbReference type="PANTHER" id="PTHR34001:SF3">
    <property type="entry name" value="BLL7405 PROTEIN"/>
    <property type="match status" value="1"/>
</dbReference>
<feature type="chain" id="PRO_5047178164" evidence="6">
    <location>
        <begin position="26"/>
        <end position="213"/>
    </location>
</feature>
<accession>A0ABT8T2T2</accession>
<keyword evidence="2 6" id="KW-0732">Signal</keyword>
<dbReference type="InterPro" id="IPR051692">
    <property type="entry name" value="OMP-like"/>
</dbReference>
<feature type="signal peptide" evidence="6">
    <location>
        <begin position="1"/>
        <end position="25"/>
    </location>
</feature>
<comment type="subcellular location">
    <subcellularLocation>
        <location evidence="1">Cell outer membrane</location>
    </subcellularLocation>
</comment>
<keyword evidence="9" id="KW-1185">Reference proteome</keyword>
<evidence type="ECO:0000256" key="1">
    <source>
        <dbReference type="ARBA" id="ARBA00004442"/>
    </source>
</evidence>
<dbReference type="InterPro" id="IPR011250">
    <property type="entry name" value="OMP/PagP_B-barrel"/>
</dbReference>
<dbReference type="PANTHER" id="PTHR34001">
    <property type="entry name" value="BLL7405 PROTEIN"/>
    <property type="match status" value="1"/>
</dbReference>
<dbReference type="RefSeq" id="WP_302079335.1">
    <property type="nucleotide sequence ID" value="NZ_JAUKWQ010000012.1"/>
</dbReference>
<evidence type="ECO:0000256" key="3">
    <source>
        <dbReference type="ARBA" id="ARBA00023136"/>
    </source>
</evidence>
<dbReference type="Proteomes" id="UP001169006">
    <property type="component" value="Unassembled WGS sequence"/>
</dbReference>
<evidence type="ECO:0000256" key="2">
    <source>
        <dbReference type="ARBA" id="ARBA00022729"/>
    </source>
</evidence>
<evidence type="ECO:0000313" key="8">
    <source>
        <dbReference type="EMBL" id="MDO1585045.1"/>
    </source>
</evidence>
<evidence type="ECO:0000256" key="5">
    <source>
        <dbReference type="ARBA" id="ARBA00038306"/>
    </source>
</evidence>
<gene>
    <name evidence="8" type="ORF">Q2T52_23385</name>
</gene>
<name>A0ABT8T2T2_9HYPH</name>
<comment type="similarity">
    <text evidence="5">Belongs to the Omp25/RopB family.</text>
</comment>
<evidence type="ECO:0000259" key="7">
    <source>
        <dbReference type="Pfam" id="PF13505"/>
    </source>
</evidence>
<dbReference type="SUPFAM" id="SSF56925">
    <property type="entry name" value="OMPA-like"/>
    <property type="match status" value="1"/>
</dbReference>
<reference evidence="8" key="1">
    <citation type="journal article" date="2015" name="Int. J. Syst. Evol. Microbiol.">
        <title>Rhizobium oryzicola sp. nov., potential plant-growth-promoting endophytic bacteria isolated from rice roots.</title>
        <authorList>
            <person name="Zhang X.X."/>
            <person name="Gao J.S."/>
            <person name="Cao Y.H."/>
            <person name="Sheirdil R.A."/>
            <person name="Wang X.C."/>
            <person name="Zhang L."/>
        </authorList>
    </citation>
    <scope>NUCLEOTIDE SEQUENCE</scope>
    <source>
        <strain evidence="8">05753</strain>
    </source>
</reference>
<reference evidence="8" key="2">
    <citation type="submission" date="2023-07" db="EMBL/GenBank/DDBJ databases">
        <authorList>
            <person name="Sun H."/>
        </authorList>
    </citation>
    <scope>NUCLEOTIDE SEQUENCE</scope>
    <source>
        <strain evidence="8">05753</strain>
    </source>
</reference>
<keyword evidence="4" id="KW-0998">Cell outer membrane</keyword>
<evidence type="ECO:0000256" key="6">
    <source>
        <dbReference type="SAM" id="SignalP"/>
    </source>
</evidence>
<evidence type="ECO:0000256" key="4">
    <source>
        <dbReference type="ARBA" id="ARBA00023237"/>
    </source>
</evidence>
<dbReference type="EMBL" id="JAUKWQ010000012">
    <property type="protein sequence ID" value="MDO1585045.1"/>
    <property type="molecule type" value="Genomic_DNA"/>
</dbReference>
<keyword evidence="3" id="KW-0472">Membrane</keyword>
<dbReference type="Pfam" id="PF13505">
    <property type="entry name" value="OMP_b-brl"/>
    <property type="match status" value="1"/>
</dbReference>
<organism evidence="8 9">
    <name type="scientific">Rhizobium oryzicola</name>
    <dbReference type="NCBI Taxonomy" id="1232668"/>
    <lineage>
        <taxon>Bacteria</taxon>
        <taxon>Pseudomonadati</taxon>
        <taxon>Pseudomonadota</taxon>
        <taxon>Alphaproteobacteria</taxon>
        <taxon>Hyphomicrobiales</taxon>
        <taxon>Rhizobiaceae</taxon>
        <taxon>Rhizobium/Agrobacterium group</taxon>
        <taxon>Rhizobium</taxon>
    </lineage>
</organism>
<comment type="caution">
    <text evidence="8">The sequence shown here is derived from an EMBL/GenBank/DDBJ whole genome shotgun (WGS) entry which is preliminary data.</text>
</comment>
<dbReference type="InterPro" id="IPR027385">
    <property type="entry name" value="Beta-barrel_OMP"/>
</dbReference>
<protein>
    <submittedName>
        <fullName evidence="8">Porin family protein</fullName>
    </submittedName>
</protein>
<dbReference type="Gene3D" id="2.40.160.20">
    <property type="match status" value="1"/>
</dbReference>